<dbReference type="InterPro" id="IPR013154">
    <property type="entry name" value="ADH-like_N"/>
</dbReference>
<protein>
    <recommendedName>
        <fullName evidence="3">Enoyl reductase (ER) domain-containing protein</fullName>
    </recommendedName>
</protein>
<dbReference type="Gene3D" id="3.90.180.10">
    <property type="entry name" value="Medium-chain alcohol dehydrogenases, catalytic domain"/>
    <property type="match status" value="1"/>
</dbReference>
<dbReference type="GO" id="GO:0016628">
    <property type="term" value="F:oxidoreductase activity, acting on the CH-CH group of donors, NAD or NADP as acceptor"/>
    <property type="evidence" value="ECO:0007669"/>
    <property type="project" value="InterPro"/>
</dbReference>
<keyword evidence="2" id="KW-0560">Oxidoreductase</keyword>
<dbReference type="PANTHER" id="PTHR44573:SF4">
    <property type="entry name" value="2-METHYLENE-FURAN-3-ONE REDUCTASE-LIKE"/>
    <property type="match status" value="1"/>
</dbReference>
<dbReference type="SMART" id="SM00829">
    <property type="entry name" value="PKS_ER"/>
    <property type="match status" value="1"/>
</dbReference>
<dbReference type="InterPro" id="IPR020843">
    <property type="entry name" value="ER"/>
</dbReference>
<dbReference type="Pfam" id="PF08240">
    <property type="entry name" value="ADH_N"/>
    <property type="match status" value="1"/>
</dbReference>
<dbReference type="SUPFAM" id="SSF50129">
    <property type="entry name" value="GroES-like"/>
    <property type="match status" value="1"/>
</dbReference>
<dbReference type="AlphaFoldDB" id="A0A0D6RA09"/>
<dbReference type="Gene3D" id="3.40.50.720">
    <property type="entry name" value="NAD(P)-binding Rossmann-like Domain"/>
    <property type="match status" value="1"/>
</dbReference>
<dbReference type="Pfam" id="PF13602">
    <property type="entry name" value="ADH_zinc_N_2"/>
    <property type="match status" value="1"/>
</dbReference>
<dbReference type="SUPFAM" id="SSF51735">
    <property type="entry name" value="NAD(P)-binding Rossmann-fold domains"/>
    <property type="match status" value="1"/>
</dbReference>
<evidence type="ECO:0000256" key="1">
    <source>
        <dbReference type="ARBA" id="ARBA00010371"/>
    </source>
</evidence>
<dbReference type="InterPro" id="IPR011032">
    <property type="entry name" value="GroES-like_sf"/>
</dbReference>
<reference evidence="4" key="1">
    <citation type="submission" date="2015-03" db="EMBL/GenBank/DDBJ databases">
        <title>A transcriptome of Araucaria cunninghamii, an australian fine timber species.</title>
        <authorList>
            <person name="Jing Yi C.J.Y."/>
            <person name="Yin San L.Y.S."/>
            <person name="Abdul Karim S.S."/>
            <person name="Wan Azmi N.N."/>
            <person name="Hercus R.R."/>
            <person name="Croft L.L."/>
        </authorList>
    </citation>
    <scope>NUCLEOTIDE SEQUENCE</scope>
    <source>
        <strain evidence="4">MI0301</strain>
        <tissue evidence="4">Leaf</tissue>
    </source>
</reference>
<evidence type="ECO:0000256" key="2">
    <source>
        <dbReference type="ARBA" id="ARBA00023002"/>
    </source>
</evidence>
<proteinExistence type="inferred from homology"/>
<dbReference type="EMBL" id="GCKF01003560">
    <property type="protein sequence ID" value="JAG99273.1"/>
    <property type="molecule type" value="Transcribed_RNA"/>
</dbReference>
<evidence type="ECO:0000313" key="4">
    <source>
        <dbReference type="EMBL" id="JAG99273.1"/>
    </source>
</evidence>
<evidence type="ECO:0000259" key="3">
    <source>
        <dbReference type="SMART" id="SM00829"/>
    </source>
</evidence>
<accession>A0A0D6RA09</accession>
<name>A0A0D6RA09_ARACU</name>
<dbReference type="CDD" id="cd05289">
    <property type="entry name" value="MDR_like_2"/>
    <property type="match status" value="1"/>
</dbReference>
<organism evidence="4">
    <name type="scientific">Araucaria cunninghamii</name>
    <name type="common">Hoop pine</name>
    <name type="synonym">Moreton Bay pine</name>
    <dbReference type="NCBI Taxonomy" id="56994"/>
    <lineage>
        <taxon>Eukaryota</taxon>
        <taxon>Viridiplantae</taxon>
        <taxon>Streptophyta</taxon>
        <taxon>Embryophyta</taxon>
        <taxon>Tracheophyta</taxon>
        <taxon>Spermatophyta</taxon>
        <taxon>Pinopsida</taxon>
        <taxon>Pinidae</taxon>
        <taxon>Conifers II</taxon>
        <taxon>Araucariales</taxon>
        <taxon>Araucariaceae</taxon>
        <taxon>Araucaria</taxon>
    </lineage>
</organism>
<comment type="similarity">
    <text evidence="1">Belongs to the zinc-containing alcohol dehydrogenase family. Quinone oxidoreductase subfamily.</text>
</comment>
<feature type="domain" description="Enoyl reductase (ER)" evidence="3">
    <location>
        <begin position="11"/>
        <end position="307"/>
    </location>
</feature>
<dbReference type="InterPro" id="IPR044626">
    <property type="entry name" value="AOR-like"/>
</dbReference>
<dbReference type="InterPro" id="IPR036291">
    <property type="entry name" value="NAD(P)-bd_dom_sf"/>
</dbReference>
<dbReference type="PANTHER" id="PTHR44573">
    <property type="entry name" value="NADPH-DEPENDENT ALKENAL/ONE OXIDOREDUCTASE, CHLOROPLASTIC"/>
    <property type="match status" value="1"/>
</dbReference>
<sequence length="311" mass="33581">MQKAWFYNEYGSLDVLQFGELPMPKPGPGEILIKVRAAALNPVDFKIRQHGLFRSAGAGFPVVPGCDVAGVVAEVGEGASKFSPGDEVYGDIQDFTAGDAKQMGTLAQYTVAEEQFVAAKPSNVSFEEAASLPLALLTAQQGFDTVGFQKGQSVFVIGGAGGVGSLAIQLARHVYGAGRIVSTASTPKLEFVKGLGADHVVDYTKQSYDQISEKFDFVFDTIGESNKSYVLAREEGKVIDIASMPPHPRAQFMLVKPRASHLERLREYIEGGMVKTVMDPRSPYAFSEVVEAFRHQESGRARGKIVISPIE</sequence>